<dbReference type="InterPro" id="IPR045162">
    <property type="entry name" value="Vps15-like"/>
</dbReference>
<evidence type="ECO:0000256" key="7">
    <source>
        <dbReference type="ARBA" id="ARBA00022777"/>
    </source>
</evidence>
<keyword evidence="2" id="KW-0723">Serine/threonine-protein kinase</keyword>
<dbReference type="SUPFAM" id="SSF50978">
    <property type="entry name" value="WD40 repeat-like"/>
    <property type="match status" value="1"/>
</dbReference>
<feature type="region of interest" description="Disordered" evidence="10">
    <location>
        <begin position="908"/>
        <end position="1018"/>
    </location>
</feature>
<dbReference type="STRING" id="1328760.A0A164ZQP3"/>
<dbReference type="GO" id="GO:0034272">
    <property type="term" value="C:phosphatidylinositol 3-kinase complex, class III, type II"/>
    <property type="evidence" value="ECO:0007669"/>
    <property type="project" value="TreeGrafter"/>
</dbReference>
<dbReference type="SMART" id="SM00320">
    <property type="entry name" value="WD40"/>
    <property type="match status" value="6"/>
</dbReference>
<dbReference type="GO" id="GO:0004674">
    <property type="term" value="F:protein serine/threonine kinase activity"/>
    <property type="evidence" value="ECO:0007669"/>
    <property type="project" value="UniProtKB-KW"/>
</dbReference>
<dbReference type="PROSITE" id="PS50294">
    <property type="entry name" value="WD_REPEATS_REGION"/>
    <property type="match status" value="1"/>
</dbReference>
<dbReference type="FunFam" id="1.25.10.10:FF:000342">
    <property type="entry name" value="Serine/threonine-protein kinase VPS15"/>
    <property type="match status" value="1"/>
</dbReference>
<evidence type="ECO:0000313" key="13">
    <source>
        <dbReference type="Proteomes" id="UP000076632"/>
    </source>
</evidence>
<accession>A0A164ZQP3</accession>
<feature type="region of interest" description="Disordered" evidence="10">
    <location>
        <begin position="1047"/>
        <end position="1073"/>
    </location>
</feature>
<dbReference type="InterPro" id="IPR011989">
    <property type="entry name" value="ARM-like"/>
</dbReference>
<keyword evidence="7" id="KW-0418">Kinase</keyword>
<dbReference type="FunFam" id="1.10.510.10:FF:000497">
    <property type="entry name" value="Phosphoinositide 3-kinase regulatory subunit"/>
    <property type="match status" value="1"/>
</dbReference>
<dbReference type="InterPro" id="IPR055231">
    <property type="entry name" value="2AA_helical"/>
</dbReference>
<keyword evidence="5" id="KW-0677">Repeat</keyword>
<dbReference type="GO" id="GO:0006623">
    <property type="term" value="P:protein targeting to vacuole"/>
    <property type="evidence" value="ECO:0007669"/>
    <property type="project" value="TreeGrafter"/>
</dbReference>
<feature type="domain" description="Protein kinase" evidence="11">
    <location>
        <begin position="25"/>
        <end position="306"/>
    </location>
</feature>
<dbReference type="EC" id="2.7.11.1" evidence="1"/>
<dbReference type="PROSITE" id="PS00108">
    <property type="entry name" value="PROTEIN_KINASE_ST"/>
    <property type="match status" value="1"/>
</dbReference>
<dbReference type="InterPro" id="IPR016024">
    <property type="entry name" value="ARM-type_fold"/>
</dbReference>
<dbReference type="FunCoup" id="A0A164ZQP3">
    <property type="interactions" value="776"/>
</dbReference>
<evidence type="ECO:0000256" key="5">
    <source>
        <dbReference type="ARBA" id="ARBA00022737"/>
    </source>
</evidence>
<dbReference type="GO" id="GO:0071561">
    <property type="term" value="C:nucleus-vacuole junction"/>
    <property type="evidence" value="ECO:0007669"/>
    <property type="project" value="TreeGrafter"/>
</dbReference>
<dbReference type="CDD" id="cd13980">
    <property type="entry name" value="STKc_Vps15"/>
    <property type="match status" value="1"/>
</dbReference>
<keyword evidence="4" id="KW-0808">Transferase</keyword>
<dbReference type="PANTHER" id="PTHR17583:SF0">
    <property type="entry name" value="PHOSPHOINOSITIDE 3-KINASE REGULATORY SUBUNIT 4"/>
    <property type="match status" value="1"/>
</dbReference>
<feature type="compositionally biased region" description="Basic and acidic residues" evidence="10">
    <location>
        <begin position="1056"/>
        <end position="1073"/>
    </location>
</feature>
<organism evidence="12 13">
    <name type="scientific">Xylona heveae (strain CBS 132557 / TC161)</name>
    <dbReference type="NCBI Taxonomy" id="1328760"/>
    <lineage>
        <taxon>Eukaryota</taxon>
        <taxon>Fungi</taxon>
        <taxon>Dikarya</taxon>
        <taxon>Ascomycota</taxon>
        <taxon>Pezizomycotina</taxon>
        <taxon>Xylonomycetes</taxon>
        <taxon>Xylonales</taxon>
        <taxon>Xylonaceae</taxon>
        <taxon>Xylona</taxon>
    </lineage>
</organism>
<dbReference type="InterPro" id="IPR001680">
    <property type="entry name" value="WD40_rpt"/>
</dbReference>
<dbReference type="PROSITE" id="PS50082">
    <property type="entry name" value="WD_REPEATS_2"/>
    <property type="match status" value="1"/>
</dbReference>
<proteinExistence type="predicted"/>
<dbReference type="InParanoid" id="A0A164ZQP3"/>
<gene>
    <name evidence="12" type="ORF">L228DRAFT_257117</name>
</gene>
<dbReference type="SUPFAM" id="SSF56112">
    <property type="entry name" value="Protein kinase-like (PK-like)"/>
    <property type="match status" value="1"/>
</dbReference>
<keyword evidence="13" id="KW-1185">Reference proteome</keyword>
<protein>
    <recommendedName>
        <fullName evidence="1">non-specific serine/threonine protein kinase</fullName>
        <ecNumber evidence="1">2.7.11.1</ecNumber>
    </recommendedName>
</protein>
<evidence type="ECO:0000256" key="3">
    <source>
        <dbReference type="ARBA" id="ARBA00022574"/>
    </source>
</evidence>
<dbReference type="InterPro" id="IPR000719">
    <property type="entry name" value="Prot_kinase_dom"/>
</dbReference>
<evidence type="ECO:0000256" key="4">
    <source>
        <dbReference type="ARBA" id="ARBA00022679"/>
    </source>
</evidence>
<evidence type="ECO:0000313" key="12">
    <source>
        <dbReference type="EMBL" id="KZF19387.1"/>
    </source>
</evidence>
<dbReference type="Proteomes" id="UP000076632">
    <property type="component" value="Unassembled WGS sequence"/>
</dbReference>
<keyword evidence="6" id="KW-0547">Nucleotide-binding</keyword>
<feature type="repeat" description="WD" evidence="9">
    <location>
        <begin position="1146"/>
        <end position="1178"/>
    </location>
</feature>
<dbReference type="GO" id="GO:0045324">
    <property type="term" value="P:late endosome to vacuole transport"/>
    <property type="evidence" value="ECO:0007669"/>
    <property type="project" value="InterPro"/>
</dbReference>
<dbReference type="FunFam" id="2.130.10.10:FF:000652">
    <property type="entry name" value="Related to VPS15-ser/thr protein kinase"/>
    <property type="match status" value="1"/>
</dbReference>
<feature type="region of interest" description="Disordered" evidence="10">
    <location>
        <begin position="1502"/>
        <end position="1527"/>
    </location>
</feature>
<dbReference type="RefSeq" id="XP_018184942.1">
    <property type="nucleotide sequence ID" value="XM_018333960.1"/>
</dbReference>
<dbReference type="SUPFAM" id="SSF48371">
    <property type="entry name" value="ARM repeat"/>
    <property type="match status" value="1"/>
</dbReference>
<dbReference type="InterPro" id="IPR015943">
    <property type="entry name" value="WD40/YVTN_repeat-like_dom_sf"/>
</dbReference>
<dbReference type="InterPro" id="IPR008271">
    <property type="entry name" value="Ser/Thr_kinase_AS"/>
</dbReference>
<evidence type="ECO:0000256" key="1">
    <source>
        <dbReference type="ARBA" id="ARBA00012513"/>
    </source>
</evidence>
<evidence type="ECO:0000256" key="8">
    <source>
        <dbReference type="ARBA" id="ARBA00022840"/>
    </source>
</evidence>
<dbReference type="InterPro" id="IPR036322">
    <property type="entry name" value="WD40_repeat_dom_sf"/>
</dbReference>
<dbReference type="Gene3D" id="1.10.510.10">
    <property type="entry name" value="Transferase(Phosphotransferase) domain 1"/>
    <property type="match status" value="1"/>
</dbReference>
<dbReference type="OMA" id="ATNTCRI"/>
<evidence type="ECO:0000256" key="2">
    <source>
        <dbReference type="ARBA" id="ARBA00022527"/>
    </source>
</evidence>
<evidence type="ECO:0000256" key="6">
    <source>
        <dbReference type="ARBA" id="ARBA00022741"/>
    </source>
</evidence>
<dbReference type="PROSITE" id="PS50011">
    <property type="entry name" value="PROTEIN_KINASE_DOM"/>
    <property type="match status" value="1"/>
</dbReference>
<dbReference type="GO" id="GO:0034271">
    <property type="term" value="C:phosphatidylinositol 3-kinase complex, class III, type I"/>
    <property type="evidence" value="ECO:0007669"/>
    <property type="project" value="TreeGrafter"/>
</dbReference>
<name>A0A164ZQP3_XYLHT</name>
<reference evidence="12 13" key="1">
    <citation type="journal article" date="2016" name="Fungal Biol.">
        <title>The genome of Xylona heveae provides a window into fungal endophytism.</title>
        <authorList>
            <person name="Gazis R."/>
            <person name="Kuo A."/>
            <person name="Riley R."/>
            <person name="LaButti K."/>
            <person name="Lipzen A."/>
            <person name="Lin J."/>
            <person name="Amirebrahimi M."/>
            <person name="Hesse C.N."/>
            <person name="Spatafora J.W."/>
            <person name="Henrissat B."/>
            <person name="Hainaut M."/>
            <person name="Grigoriev I.V."/>
            <person name="Hibbett D.S."/>
        </authorList>
    </citation>
    <scope>NUCLEOTIDE SEQUENCE [LARGE SCALE GENOMIC DNA]</scope>
    <source>
        <strain evidence="12 13">TC161</strain>
    </source>
</reference>
<dbReference type="EMBL" id="KV407466">
    <property type="protein sequence ID" value="KZF19387.1"/>
    <property type="molecule type" value="Genomic_DNA"/>
</dbReference>
<evidence type="ECO:0000256" key="10">
    <source>
        <dbReference type="SAM" id="MobiDB-lite"/>
    </source>
</evidence>
<dbReference type="InterPro" id="IPR011009">
    <property type="entry name" value="Kinase-like_dom_sf"/>
</dbReference>
<dbReference type="GO" id="GO:0016236">
    <property type="term" value="P:macroautophagy"/>
    <property type="evidence" value="ECO:0007669"/>
    <property type="project" value="InterPro"/>
</dbReference>
<keyword evidence="3 9" id="KW-0853">WD repeat</keyword>
<dbReference type="Gene3D" id="1.25.10.10">
    <property type="entry name" value="Leucine-rich Repeat Variant"/>
    <property type="match status" value="1"/>
</dbReference>
<dbReference type="PANTHER" id="PTHR17583">
    <property type="entry name" value="PHOSPHOINOSITIDE 3-KINASE REGULATORY SUBUNIT 4"/>
    <property type="match status" value="1"/>
</dbReference>
<sequence>MGQGFSLTTLSAGSANIDVPELYDLAYEKSLGTARFMKSIRARHHDGLVFVKVVVKPYSSMKLDQYVKELLRERKALADIPNALGYERILETSANGYLARQYIHSSLYDRMSTRPFLENIEKRWLAFQLLCAVRDCHAREIYHGDIKTENILVTSWNWLFLSDFSSSFKPTYLPEDNPADFSYYFDTSGRRTCYLAPERFYSPATQNEERGPVNWAMDIFSVGCVIAELFLEAPIFSLSQLYKYRKGEYDPEHAHLRKIEDRDIRELVSHMIQIEPESRFPAEEYLNFWRRKAFPEYFYSFLHQYMGLITDPSSGRAPITTGITNLGEADDRIDRVFYDFDKISYFLGYDTPNKHSPNTSSSVLGFNLIPVHLDIPNNRHQASATSFRPAEDGTLIFLTLIVSSLRNTARSTAKIRACDILLAFAERIPDEAKIDRVLPYVMALLNDPADIVQIAALRTVTQLMAMVSVVSPINAYVFPEYVLPRFQPFYPGATPKMKPTVRATYAACLATLANTSSRFLDLVQALRADGSLPTADPEAEDSVATNAAYQNLFDVARTDLVDYFESHTKALLTDNDPSVRRAFLGSVSSLCIFFGSLKASDVILSHLNTYLNDRDWMLKCTFFKTIVGVATIVGSFSLEEFVLPLMVQALTDPEEFVVENVLRSLASMAELGLFQRSKTWEIIGIVCRFMMHPNAWIREAAAHFISSATSFLPVADKHCIIGPLLQPYFKTPVTDFNELLLLGVLKKPLSRGVLDLAASWATKVEKGEFWKDGQAQRIFAFGAVEDPFFGSFSKHTGNNALNKVSKNEEDEQWLTRLRNIGMAPEDEWKLLALREYIWRMAPRKPKEGAGNAASHLNNVITLKQLEITPQTVFFNEKQYPLTQAELRTQRTQSQGEGAPHTIADALLDASSTIDNPGNRRKRPLTSNGRESLEFAPLLGPGDVESAAIDSPTLPSPSSLPPSRPGEQQDILPLEPDGDSRVKSLRPSQVAVEAQEESIDNGEVADGRPTKHNHHMRHQSSAMNLMNRADLSKAYAETSTTSTNVFGKVNSAMPREPSVHKSENTPKDQKSSESDYSIRFRAAHTYDGNDPSVLKLLDSLYVENYPADVVEFGPMVTPISRRQPIKRSSGNTAERPWRPEGTLVATFGEHTGPINRVLVAADHAFFITGSDDGTVKVWDTARLERNLAHRARLTHKHAPGAKVKCLAFVENTHSFISGASDGSIHVVKVDYSAGATASRYGKLRLLREYTLPKGEFALWMEHFKAETHSVLLVATNKSRILALELRTMKVLYSLENPVHDGIPTCFCLDRKHTWLLLGTSHGVLILWDLRFQIKLKAWGLAGGTAIHRLCVHPLKGRGKWVCVAGGTGQEEITVWDIEKAQCREVYRTGGSKEGWKGYEPWKIEDERPEGMLGRFATALEPSGNAGIDRGVRSLVVGLDTSDDGRDSRCGFLITGGFDRKVRYWDMTHVEGSLIVSGLDIDELKPTFTSSHPTASLTVNAERFPQPAPTAPNAGVGNKTSSNTAKKVTGRLPRSTVISLQQQNLLKSHLDIILDVALLESPYGMIISVDRSGVIYVFQ</sequence>
<dbReference type="GO" id="GO:0005524">
    <property type="term" value="F:ATP binding"/>
    <property type="evidence" value="ECO:0007669"/>
    <property type="project" value="UniProtKB-KW"/>
</dbReference>
<keyword evidence="8" id="KW-0067">ATP-binding</keyword>
<dbReference type="Pfam" id="PF00400">
    <property type="entry name" value="WD40"/>
    <property type="match status" value="1"/>
</dbReference>
<dbReference type="SMART" id="SM00220">
    <property type="entry name" value="S_TKc"/>
    <property type="match status" value="1"/>
</dbReference>
<dbReference type="OrthoDB" id="242910at2759"/>
<evidence type="ECO:0000256" key="9">
    <source>
        <dbReference type="PROSITE-ProRule" id="PRU00221"/>
    </source>
</evidence>
<evidence type="ECO:0000259" key="11">
    <source>
        <dbReference type="PROSITE" id="PS50011"/>
    </source>
</evidence>
<dbReference type="Gene3D" id="2.130.10.10">
    <property type="entry name" value="YVTN repeat-like/Quinoprotein amine dehydrogenase"/>
    <property type="match status" value="2"/>
</dbReference>
<feature type="compositionally biased region" description="Pro residues" evidence="10">
    <location>
        <begin position="953"/>
        <end position="963"/>
    </location>
</feature>
<dbReference type="Pfam" id="PF00069">
    <property type="entry name" value="Pkinase"/>
    <property type="match status" value="1"/>
</dbReference>
<dbReference type="GeneID" id="28899097"/>
<dbReference type="Pfam" id="PF22956">
    <property type="entry name" value="VPS15-like_hel"/>
    <property type="match status" value="1"/>
</dbReference>
<dbReference type="GO" id="GO:0005770">
    <property type="term" value="C:late endosome"/>
    <property type="evidence" value="ECO:0007669"/>
    <property type="project" value="TreeGrafter"/>
</dbReference>